<proteinExistence type="predicted"/>
<feature type="compositionally biased region" description="Basic and acidic residues" evidence="1">
    <location>
        <begin position="46"/>
        <end position="66"/>
    </location>
</feature>
<reference evidence="3" key="1">
    <citation type="journal article" date="2014" name="PLoS ONE">
        <title>The genome and linkage map of the northern pike (Esox lucius): conserved synteny revealed between the salmonid sister group and the Neoteleostei.</title>
        <authorList>
            <person name="Rondeau E.B."/>
            <person name="Minkley D.R."/>
            <person name="Leong J.S."/>
            <person name="Messmer A.M."/>
            <person name="Jantzen J.R."/>
            <person name="von Schalburg K.R."/>
            <person name="Lemon C."/>
            <person name="Bird N.H."/>
            <person name="Koop B.F."/>
        </authorList>
    </citation>
    <scope>NUCLEOTIDE SEQUENCE</scope>
</reference>
<evidence type="ECO:0008006" key="4">
    <source>
        <dbReference type="Google" id="ProtNLM"/>
    </source>
</evidence>
<organism evidence="2 3">
    <name type="scientific">Esox lucius</name>
    <name type="common">Northern pike</name>
    <dbReference type="NCBI Taxonomy" id="8010"/>
    <lineage>
        <taxon>Eukaryota</taxon>
        <taxon>Metazoa</taxon>
        <taxon>Chordata</taxon>
        <taxon>Craniata</taxon>
        <taxon>Vertebrata</taxon>
        <taxon>Euteleostomi</taxon>
        <taxon>Actinopterygii</taxon>
        <taxon>Neopterygii</taxon>
        <taxon>Teleostei</taxon>
        <taxon>Protacanthopterygii</taxon>
        <taxon>Esociformes</taxon>
        <taxon>Esocidae</taxon>
        <taxon>Esox</taxon>
    </lineage>
</organism>
<accession>A0A3P8YL59</accession>
<evidence type="ECO:0000313" key="3">
    <source>
        <dbReference type="Proteomes" id="UP000265140"/>
    </source>
</evidence>
<dbReference type="SUPFAM" id="SSF48371">
    <property type="entry name" value="ARM repeat"/>
    <property type="match status" value="1"/>
</dbReference>
<dbReference type="AlphaFoldDB" id="A0A3P8YL59"/>
<reference evidence="2" key="3">
    <citation type="submission" date="2025-08" db="UniProtKB">
        <authorList>
            <consortium name="Ensembl"/>
        </authorList>
    </citation>
    <scope>IDENTIFICATION</scope>
</reference>
<feature type="region of interest" description="Disordered" evidence="1">
    <location>
        <begin position="105"/>
        <end position="127"/>
    </location>
</feature>
<feature type="region of interest" description="Disordered" evidence="1">
    <location>
        <begin position="609"/>
        <end position="640"/>
    </location>
</feature>
<dbReference type="SMART" id="SM00185">
    <property type="entry name" value="ARM"/>
    <property type="match status" value="7"/>
</dbReference>
<dbReference type="InterPro" id="IPR016024">
    <property type="entry name" value="ARM-type_fold"/>
</dbReference>
<feature type="region of interest" description="Disordered" evidence="1">
    <location>
        <begin position="218"/>
        <end position="252"/>
    </location>
</feature>
<dbReference type="PANTHER" id="PTHR21356">
    <property type="entry name" value="ARMADILLO REPEAT CONTAINING 2"/>
    <property type="match status" value="1"/>
</dbReference>
<dbReference type="Proteomes" id="UP000265140">
    <property type="component" value="Chromosome 18"/>
</dbReference>
<dbReference type="GeneTree" id="ENSGT00390000000663"/>
<dbReference type="InterPro" id="IPR038905">
    <property type="entry name" value="ARMC2"/>
</dbReference>
<dbReference type="GO" id="GO:0007288">
    <property type="term" value="P:sperm axoneme assembly"/>
    <property type="evidence" value="ECO:0007669"/>
    <property type="project" value="TreeGrafter"/>
</dbReference>
<sequence length="906" mass="100410">MSSMERKHQKNTLFFLNPDTRRKTSAEIVTEARRSLRTLHTQRPFTPRDNHRYLFGETSSRTHDGRPPSTFSLYARNFETPDSRPGSGTRLSPLEHKPLLAVAQDVDPDPVSPKPLPKPPSDPLEPKTGVAGARARLLRVGSLTTLPPVARPEGPPFAANTALTRRGMDSTRPLKVGGGIWHQDVSSRSFKSLMECVSSDSSLEQRKLSVKERGRTVPYTEPTKDKKRYKDRGGHSKHAPCKINSESGPGRPDVVDSFIKPDEGTGPLARTELGTGFHLGNGGRPTSQEDESTVWNVKIVPLLKDLESVAAGESVNVVDLLCDACDRLHGALAEQGMLGRRCSRRSVLLRTLFRLIDLDSAQLNLHLAKLTLALSVSGNNLLNICKLIFKISRSESNDILFQNNSIIDSLLNVLRLEDVFLSGEAVLYCVGTLKFLSGNIALLRLLLAKDFVAVATVLLQKLHPLAQPDQSQFTIAGHILMQLTATLRNLADLSESRPLFVSHGTLTELCQVLRCYQGDQDVCTNVARVFSKLSSYTDCCLALAQIPGCCSLFIEMLSKHQRKQDLVLRLLFTLGNLTSQSDETRELLFAARGCMSILLGLYRLYGRRREPREPREPPAPHTPPVREPSDPSDPDPLPMGLQETEDVLVKLVRVVANMSIHPTVGPALAANTQLVDYLLDTLEFRSIQESEELLVNVAATINNLSFYQEDGSVVRERGLTVAKLVLKLLLSSSTDAILEATRVFGNLSQSSEVRQFILCNKVHRFVVTLLDSKSPEVCFSACGVLTNLALDPSSRTTLTQEGTHTKLADCLRDFGPVDWQLAGLVCRTLWNITEDSGTKTKTEPPCMLDHQEKEALQEVLTLYLDKEEALQWTAGDAMSDFHRACWEMEFLPVAQRLRSRIKSQVD</sequence>
<feature type="compositionally biased region" description="Basic and acidic residues" evidence="1">
    <location>
        <begin position="609"/>
        <end position="618"/>
    </location>
</feature>
<feature type="region of interest" description="Disordered" evidence="1">
    <location>
        <begin position="42"/>
        <end position="70"/>
    </location>
</feature>
<dbReference type="PANTHER" id="PTHR21356:SF1">
    <property type="entry name" value="ARMADILLO REPEAT-CONTAINING PROTEIN 2"/>
    <property type="match status" value="1"/>
</dbReference>
<dbReference type="InterPro" id="IPR011989">
    <property type="entry name" value="ARM-like"/>
</dbReference>
<gene>
    <name evidence="2" type="primary">ARMC2</name>
</gene>
<name>A0A3P8YL59_ESOLU</name>
<dbReference type="Ensembl" id="ENSELUT00000026919.3">
    <property type="protein sequence ID" value="ENSELUP00000017350.2"/>
    <property type="gene ID" value="ENSELUG00000017071.3"/>
</dbReference>
<reference evidence="2" key="2">
    <citation type="submission" date="2020-02" db="EMBL/GenBank/DDBJ databases">
        <title>Esox lucius (northern pike) genome, fEsoLuc1, primary haplotype.</title>
        <authorList>
            <person name="Myers G."/>
            <person name="Karagic N."/>
            <person name="Meyer A."/>
            <person name="Pippel M."/>
            <person name="Reichard M."/>
            <person name="Winkler S."/>
            <person name="Tracey A."/>
            <person name="Sims Y."/>
            <person name="Howe K."/>
            <person name="Rhie A."/>
            <person name="Formenti G."/>
            <person name="Durbin R."/>
            <person name="Fedrigo O."/>
            <person name="Jarvis E.D."/>
        </authorList>
    </citation>
    <scope>NUCLEOTIDE SEQUENCE [LARGE SCALE GENOMIC DNA]</scope>
</reference>
<feature type="compositionally biased region" description="Pro residues" evidence="1">
    <location>
        <begin position="110"/>
        <end position="123"/>
    </location>
</feature>
<evidence type="ECO:0000256" key="1">
    <source>
        <dbReference type="SAM" id="MobiDB-lite"/>
    </source>
</evidence>
<dbReference type="Bgee" id="ENSELUG00000017071">
    <property type="expression patterns" value="Expressed in testis and 13 other cell types or tissues"/>
</dbReference>
<feature type="compositionally biased region" description="Basic residues" evidence="1">
    <location>
        <begin position="225"/>
        <end position="240"/>
    </location>
</feature>
<protein>
    <recommendedName>
        <fullName evidence="4">Armadillo repeat containing 2</fullName>
    </recommendedName>
</protein>
<reference evidence="2" key="4">
    <citation type="submission" date="2025-09" db="UniProtKB">
        <authorList>
            <consortium name="Ensembl"/>
        </authorList>
    </citation>
    <scope>IDENTIFICATION</scope>
</reference>
<dbReference type="InterPro" id="IPR000225">
    <property type="entry name" value="Armadillo"/>
</dbReference>
<keyword evidence="3" id="KW-1185">Reference proteome</keyword>
<evidence type="ECO:0000313" key="2">
    <source>
        <dbReference type="Ensembl" id="ENSELUP00000017350.2"/>
    </source>
</evidence>
<dbReference type="Gene3D" id="1.25.10.10">
    <property type="entry name" value="Leucine-rich Repeat Variant"/>
    <property type="match status" value="2"/>
</dbReference>